<reference evidence="3" key="1">
    <citation type="submission" date="2016-10" db="EMBL/GenBank/DDBJ databases">
        <authorList>
            <person name="Varghese N."/>
            <person name="Submissions S."/>
        </authorList>
    </citation>
    <scope>NUCLEOTIDE SEQUENCE [LARGE SCALE GENOMIC DNA]</scope>
    <source>
        <strain evidence="3">DSM 21772</strain>
    </source>
</reference>
<evidence type="ECO:0000313" key="2">
    <source>
        <dbReference type="EMBL" id="SDT16934.1"/>
    </source>
</evidence>
<feature type="transmembrane region" description="Helical" evidence="1">
    <location>
        <begin position="75"/>
        <end position="95"/>
    </location>
</feature>
<feature type="transmembrane region" description="Helical" evidence="1">
    <location>
        <begin position="21"/>
        <end position="42"/>
    </location>
</feature>
<keyword evidence="1" id="KW-1133">Transmembrane helix</keyword>
<evidence type="ECO:0000256" key="1">
    <source>
        <dbReference type="SAM" id="Phobius"/>
    </source>
</evidence>
<evidence type="ECO:0008006" key="4">
    <source>
        <dbReference type="Google" id="ProtNLM"/>
    </source>
</evidence>
<keyword evidence="3" id="KW-1185">Reference proteome</keyword>
<proteinExistence type="predicted"/>
<sequence>MIGGILISLPVTGTWRRFGAITLYSLVAGAAVTAVMQPWFGILQGDFAVNWMALSLTFLGTGAFIVGANAVFGRIGIGIGALVTMFIGNPISGAAQPMQFLPGDWGIIGQFFVPGASTTLLRELSYFPEAPQLQSWLVLAVWAAVGIVMMFVGHFRNQEVVHIEGALEGEPDAPRVASAALPAQ</sequence>
<dbReference type="AlphaFoldDB" id="A0A1H1Y687"/>
<organism evidence="2 3">
    <name type="scientific">Microterricola viridarii</name>
    <dbReference type="NCBI Taxonomy" id="412690"/>
    <lineage>
        <taxon>Bacteria</taxon>
        <taxon>Bacillati</taxon>
        <taxon>Actinomycetota</taxon>
        <taxon>Actinomycetes</taxon>
        <taxon>Micrococcales</taxon>
        <taxon>Microbacteriaceae</taxon>
        <taxon>Microterricola</taxon>
    </lineage>
</organism>
<keyword evidence="1" id="KW-0812">Transmembrane</keyword>
<protein>
    <recommendedName>
        <fullName evidence="4">ABC transporter permease</fullName>
    </recommendedName>
</protein>
<feature type="transmembrane region" description="Helical" evidence="1">
    <location>
        <begin position="48"/>
        <end position="68"/>
    </location>
</feature>
<name>A0A1H1Y687_9MICO</name>
<gene>
    <name evidence="2" type="ORF">SAMN04489834_2989</name>
</gene>
<evidence type="ECO:0000313" key="3">
    <source>
        <dbReference type="Proteomes" id="UP000181956"/>
    </source>
</evidence>
<accession>A0A1H1Y687</accession>
<keyword evidence="1" id="KW-0472">Membrane</keyword>
<dbReference type="Proteomes" id="UP000181956">
    <property type="component" value="Chromosome I"/>
</dbReference>
<feature type="transmembrane region" description="Helical" evidence="1">
    <location>
        <begin position="133"/>
        <end position="152"/>
    </location>
</feature>
<dbReference type="STRING" id="412690.SAMN04489834_2989"/>
<dbReference type="EMBL" id="LT629742">
    <property type="protein sequence ID" value="SDT16934.1"/>
    <property type="molecule type" value="Genomic_DNA"/>
</dbReference>